<keyword evidence="2" id="KW-1185">Reference proteome</keyword>
<protein>
    <submittedName>
        <fullName evidence="1">Uncharacterized protein</fullName>
    </submittedName>
</protein>
<dbReference type="Proteomes" id="UP000054783">
    <property type="component" value="Unassembled WGS sequence"/>
</dbReference>
<reference evidence="1 2" key="1">
    <citation type="submission" date="2015-01" db="EMBL/GenBank/DDBJ databases">
        <title>Evolution of Trichinella species and genotypes.</title>
        <authorList>
            <person name="Korhonen P.K."/>
            <person name="Edoardo P."/>
            <person name="Giuseppe L.R."/>
            <person name="Gasser R.B."/>
        </authorList>
    </citation>
    <scope>NUCLEOTIDE SEQUENCE [LARGE SCALE GENOMIC DNA]</scope>
    <source>
        <strain evidence="1">ISS2496</strain>
    </source>
</reference>
<comment type="caution">
    <text evidence="1">The sequence shown here is derived from an EMBL/GenBank/DDBJ whole genome shotgun (WGS) entry which is preliminary data.</text>
</comment>
<evidence type="ECO:0000313" key="1">
    <source>
        <dbReference type="EMBL" id="KRY02271.1"/>
    </source>
</evidence>
<evidence type="ECO:0000313" key="2">
    <source>
        <dbReference type="Proteomes" id="UP000054783"/>
    </source>
</evidence>
<name>A0A0V0YPQ6_9BILA</name>
<dbReference type="EMBL" id="JYDQ01004021">
    <property type="protein sequence ID" value="KRY02271.1"/>
    <property type="molecule type" value="Genomic_DNA"/>
</dbReference>
<gene>
    <name evidence="1" type="ORF">T12_3627</name>
</gene>
<proteinExistence type="predicted"/>
<sequence length="54" mass="6263">MKKNRLAKTKKYCTSLRNFNEYLTIMKKASATSKFNHHGAVSKEFQMGCFPVTF</sequence>
<accession>A0A0V0YPQ6</accession>
<organism evidence="1 2">
    <name type="scientific">Trichinella patagoniensis</name>
    <dbReference type="NCBI Taxonomy" id="990121"/>
    <lineage>
        <taxon>Eukaryota</taxon>
        <taxon>Metazoa</taxon>
        <taxon>Ecdysozoa</taxon>
        <taxon>Nematoda</taxon>
        <taxon>Enoplea</taxon>
        <taxon>Dorylaimia</taxon>
        <taxon>Trichinellida</taxon>
        <taxon>Trichinellidae</taxon>
        <taxon>Trichinella</taxon>
    </lineage>
</organism>
<dbReference type="AlphaFoldDB" id="A0A0V0YPQ6"/>